<comment type="subcellular location">
    <subcellularLocation>
        <location evidence="9">Cytoplasm</location>
    </subcellularLocation>
</comment>
<dbReference type="GO" id="GO:0046872">
    <property type="term" value="F:metal ion binding"/>
    <property type="evidence" value="ECO:0007669"/>
    <property type="project" value="UniProtKB-KW"/>
</dbReference>
<keyword evidence="3 9" id="KW-0963">Cytoplasm</keyword>
<evidence type="ECO:0000256" key="9">
    <source>
        <dbReference type="HAMAP-Rule" id="MF_01976"/>
    </source>
</evidence>
<feature type="binding site" evidence="9">
    <location>
        <position position="277"/>
    </location>
    <ligand>
        <name>substrate</name>
        <note>ligand shared between dimeric partners</note>
    </ligand>
</feature>
<dbReference type="GO" id="GO:0005524">
    <property type="term" value="F:ATP binding"/>
    <property type="evidence" value="ECO:0007669"/>
    <property type="project" value="UniProtKB-KW"/>
</dbReference>
<keyword evidence="9" id="KW-0067">ATP-binding</keyword>
<dbReference type="EC" id="2.7.1.11" evidence="9"/>
<dbReference type="NCBIfam" id="NF010674">
    <property type="entry name" value="PRK14071.1"/>
    <property type="match status" value="1"/>
</dbReference>
<dbReference type="InterPro" id="IPR015912">
    <property type="entry name" value="Phosphofructokinase_CS"/>
</dbReference>
<dbReference type="Gene3D" id="3.40.50.450">
    <property type="match status" value="1"/>
</dbReference>
<feature type="binding site" evidence="9">
    <location>
        <begin position="118"/>
        <end position="121"/>
    </location>
    <ligand>
        <name>ATP</name>
        <dbReference type="ChEBI" id="CHEBI:30616"/>
    </ligand>
</feature>
<dbReference type="Gene3D" id="3.40.50.460">
    <property type="entry name" value="Phosphofructokinase domain"/>
    <property type="match status" value="1"/>
</dbReference>
<dbReference type="NCBIfam" id="NF002872">
    <property type="entry name" value="PRK03202.1"/>
    <property type="match status" value="1"/>
</dbReference>
<dbReference type="GO" id="GO:0048029">
    <property type="term" value="F:monosaccharide binding"/>
    <property type="evidence" value="ECO:0007669"/>
    <property type="project" value="TreeGrafter"/>
</dbReference>
<dbReference type="RefSeq" id="WP_193994580.1">
    <property type="nucleotide sequence ID" value="NZ_JADEXP010000187.1"/>
</dbReference>
<dbReference type="InterPro" id="IPR035966">
    <property type="entry name" value="PKF_sf"/>
</dbReference>
<proteinExistence type="inferred from homology"/>
<feature type="binding site" evidence="9">
    <location>
        <position position="17"/>
    </location>
    <ligand>
        <name>ATP</name>
        <dbReference type="ChEBI" id="CHEBI:30616"/>
    </ligand>
</feature>
<dbReference type="GO" id="GO:0047334">
    <property type="term" value="F:diphosphate-fructose-6-phosphate 1-phosphotransferase activity"/>
    <property type="evidence" value="ECO:0007669"/>
    <property type="project" value="InterPro"/>
</dbReference>
<feature type="binding site" evidence="9">
    <location>
        <position position="179"/>
    </location>
    <ligand>
        <name>substrate</name>
        <note>ligand shared between dimeric partners</note>
    </ligand>
</feature>
<evidence type="ECO:0000256" key="4">
    <source>
        <dbReference type="ARBA" id="ARBA00022679"/>
    </source>
</evidence>
<dbReference type="GO" id="GO:0003872">
    <property type="term" value="F:6-phosphofructokinase activity"/>
    <property type="evidence" value="ECO:0007669"/>
    <property type="project" value="UniProtKB-UniRule"/>
</dbReference>
<feature type="binding site" description="in other chain" evidence="9">
    <location>
        <position position="236"/>
    </location>
    <ligand>
        <name>substrate</name>
        <note>ligand shared between dimeric partners</note>
    </ligand>
</feature>
<dbReference type="GO" id="GO:0006002">
    <property type="term" value="P:fructose 6-phosphate metabolic process"/>
    <property type="evidence" value="ECO:0007669"/>
    <property type="project" value="InterPro"/>
</dbReference>
<evidence type="ECO:0000259" key="10">
    <source>
        <dbReference type="Pfam" id="PF00365"/>
    </source>
</evidence>
<keyword evidence="6 9" id="KW-0418">Kinase</keyword>
<sequence>MGQHRDRKRIGLLTSGGDCAGLNAALRAVVHRADSYGWEVLGISRATQGLMARPPEYVEFDVSSTHDLLLAGGTLLGTTNKGNPFDFPLPNGSTCDRSQEIIDGYHLLGLDALIGIGGDGSMAILRRLAQQGGLNLVGIPKTIDNDLGCTERSIGFDTAVNIATEALDRLHFTAASHSRVMILEVMGRDAGHIALNAGIAGGADIVLTPEIPYTIDNICRTIKGLKRNFATIIVAEAVCTEAGEKVTQTNRLGQCRLGGIGEHLAEQITEAIGAETRVTVLGHVQRGGAPSPLDRVLATAFGVEAVDLIASQKYDHMVSWQNRQVVHVPIADAIAEYRAVNPEDTLVKTARGMGICLGDAPCHVVNHHIRCDANVLAQVST</sequence>
<dbReference type="PANTHER" id="PTHR13697">
    <property type="entry name" value="PHOSPHOFRUCTOKINASE"/>
    <property type="match status" value="1"/>
</dbReference>
<feature type="active site" description="Proton acceptor" evidence="9">
    <location>
        <position position="144"/>
    </location>
</feature>
<dbReference type="InterPro" id="IPR000023">
    <property type="entry name" value="Phosphofructokinase_dom"/>
</dbReference>
<protein>
    <recommendedName>
        <fullName evidence="9">ATP-dependent 6-phosphofructokinase</fullName>
        <shortName evidence="9">ATP-PFK</shortName>
        <shortName evidence="9">Phosphofructokinase</shortName>
        <ecNumber evidence="9">2.7.1.11</ecNumber>
    </recommendedName>
    <alternativeName>
        <fullName evidence="9">Phosphohexokinase</fullName>
    </alternativeName>
</protein>
<organism evidence="11 12">
    <name type="scientific">Leptolyngbya cf. ectocarpi LEGE 11479</name>
    <dbReference type="NCBI Taxonomy" id="1828722"/>
    <lineage>
        <taxon>Bacteria</taxon>
        <taxon>Bacillati</taxon>
        <taxon>Cyanobacteriota</taxon>
        <taxon>Cyanophyceae</taxon>
        <taxon>Leptolyngbyales</taxon>
        <taxon>Leptolyngbyaceae</taxon>
        <taxon>Leptolyngbya group</taxon>
        <taxon>Leptolyngbya</taxon>
    </lineage>
</organism>
<comment type="cofactor">
    <cofactor evidence="1 9">
        <name>Mg(2+)</name>
        <dbReference type="ChEBI" id="CHEBI:18420"/>
    </cofactor>
</comment>
<keyword evidence="9" id="KW-0547">Nucleotide-binding</keyword>
<keyword evidence="12" id="KW-1185">Reference proteome</keyword>
<dbReference type="GO" id="GO:0042802">
    <property type="term" value="F:identical protein binding"/>
    <property type="evidence" value="ECO:0007669"/>
    <property type="project" value="TreeGrafter"/>
</dbReference>
<evidence type="ECO:0000256" key="5">
    <source>
        <dbReference type="ARBA" id="ARBA00022723"/>
    </source>
</evidence>
<comment type="similarity">
    <text evidence="9">Belongs to the phosphofructokinase type A (PFKA) family. Mixed-substrate PFK group III subfamily.</text>
</comment>
<keyword evidence="8 9" id="KW-0324">Glycolysis</keyword>
<comment type="function">
    <text evidence="9">Catalyzes the phosphorylation of D-fructose 6-phosphate to fructose 1,6-bisphosphate by ATP, the first committing step of glycolysis.</text>
</comment>
<keyword evidence="5 9" id="KW-0479">Metal-binding</keyword>
<comment type="caution">
    <text evidence="9">Lacks conserved residue(s) required for the propagation of feature annotation.</text>
</comment>
<name>A0A928ZW84_LEPEC</name>
<feature type="binding site" description="in other chain" evidence="9">
    <location>
        <begin position="283"/>
        <end position="286"/>
    </location>
    <ligand>
        <name>substrate</name>
        <note>ligand shared between dimeric partners</note>
    </ligand>
</feature>
<feature type="binding site" evidence="9">
    <location>
        <position position="119"/>
    </location>
    <ligand>
        <name>Mg(2+)</name>
        <dbReference type="ChEBI" id="CHEBI:18420"/>
        <note>catalytic</note>
    </ligand>
</feature>
<evidence type="ECO:0000256" key="2">
    <source>
        <dbReference type="ARBA" id="ARBA00004679"/>
    </source>
</evidence>
<dbReference type="Proteomes" id="UP000615026">
    <property type="component" value="Unassembled WGS sequence"/>
</dbReference>
<comment type="catalytic activity">
    <reaction evidence="9">
        <text>beta-D-fructose 6-phosphate + ATP = beta-D-fructose 1,6-bisphosphate + ADP + H(+)</text>
        <dbReference type="Rhea" id="RHEA:16109"/>
        <dbReference type="ChEBI" id="CHEBI:15378"/>
        <dbReference type="ChEBI" id="CHEBI:30616"/>
        <dbReference type="ChEBI" id="CHEBI:32966"/>
        <dbReference type="ChEBI" id="CHEBI:57634"/>
        <dbReference type="ChEBI" id="CHEBI:456216"/>
        <dbReference type="EC" id="2.7.1.11"/>
    </reaction>
</comment>
<evidence type="ECO:0000256" key="1">
    <source>
        <dbReference type="ARBA" id="ARBA00001946"/>
    </source>
</evidence>
<dbReference type="GO" id="GO:0016208">
    <property type="term" value="F:AMP binding"/>
    <property type="evidence" value="ECO:0007669"/>
    <property type="project" value="TreeGrafter"/>
</dbReference>
<evidence type="ECO:0000256" key="7">
    <source>
        <dbReference type="ARBA" id="ARBA00022842"/>
    </source>
</evidence>
<dbReference type="EMBL" id="JADEXP010000187">
    <property type="protein sequence ID" value="MBE9068642.1"/>
    <property type="molecule type" value="Genomic_DNA"/>
</dbReference>
<evidence type="ECO:0000313" key="11">
    <source>
        <dbReference type="EMBL" id="MBE9068642.1"/>
    </source>
</evidence>
<reference evidence="11" key="1">
    <citation type="submission" date="2020-10" db="EMBL/GenBank/DDBJ databases">
        <authorList>
            <person name="Castelo-Branco R."/>
            <person name="Eusebio N."/>
            <person name="Adriana R."/>
            <person name="Vieira A."/>
            <person name="Brugerolle De Fraissinette N."/>
            <person name="Rezende De Castro R."/>
            <person name="Schneider M.P."/>
            <person name="Vasconcelos V."/>
            <person name="Leao P.N."/>
        </authorList>
    </citation>
    <scope>NUCLEOTIDE SEQUENCE</scope>
    <source>
        <strain evidence="11">LEGE 11479</strain>
    </source>
</reference>
<accession>A0A928ZW84</accession>
<dbReference type="GO" id="GO:0005945">
    <property type="term" value="C:6-phosphofructokinase complex"/>
    <property type="evidence" value="ECO:0007669"/>
    <property type="project" value="TreeGrafter"/>
</dbReference>
<feature type="binding site" evidence="9">
    <location>
        <begin position="81"/>
        <end position="82"/>
    </location>
    <ligand>
        <name>ATP</name>
        <dbReference type="ChEBI" id="CHEBI:30616"/>
    </ligand>
</feature>
<comment type="caution">
    <text evidence="11">The sequence shown here is derived from an EMBL/GenBank/DDBJ whole genome shotgun (WGS) entry which is preliminary data.</text>
</comment>
<dbReference type="InterPro" id="IPR022953">
    <property type="entry name" value="ATP_PFK"/>
</dbReference>
<evidence type="ECO:0000256" key="8">
    <source>
        <dbReference type="ARBA" id="ARBA00023152"/>
    </source>
</evidence>
<feature type="binding site" description="in other chain" evidence="9">
    <location>
        <begin position="142"/>
        <end position="144"/>
    </location>
    <ligand>
        <name>substrate</name>
        <note>ligand shared between dimeric partners</note>
    </ligand>
</feature>
<dbReference type="PRINTS" id="PR00476">
    <property type="entry name" value="PHFRCTKINASE"/>
</dbReference>
<keyword evidence="7 9" id="KW-0460">Magnesium</keyword>
<dbReference type="PANTHER" id="PTHR13697:SF52">
    <property type="entry name" value="ATP-DEPENDENT 6-PHOSPHOFRUCTOKINASE 3"/>
    <property type="match status" value="1"/>
</dbReference>
<dbReference type="PROSITE" id="PS00433">
    <property type="entry name" value="PHOSPHOFRUCTOKINASE"/>
    <property type="match status" value="1"/>
</dbReference>
<dbReference type="PIRSF" id="PIRSF000532">
    <property type="entry name" value="ATP_PFK_prok"/>
    <property type="match status" value="1"/>
</dbReference>
<keyword evidence="4 9" id="KW-0808">Transferase</keyword>
<dbReference type="GO" id="GO:0030388">
    <property type="term" value="P:fructose 1,6-bisphosphate metabolic process"/>
    <property type="evidence" value="ECO:0007669"/>
    <property type="project" value="TreeGrafter"/>
</dbReference>
<dbReference type="SUPFAM" id="SSF53784">
    <property type="entry name" value="Phosphofructokinase"/>
    <property type="match status" value="1"/>
</dbReference>
<evidence type="ECO:0000256" key="6">
    <source>
        <dbReference type="ARBA" id="ARBA00022777"/>
    </source>
</evidence>
<evidence type="ECO:0000256" key="3">
    <source>
        <dbReference type="ARBA" id="ARBA00022490"/>
    </source>
</evidence>
<dbReference type="InterPro" id="IPR012829">
    <property type="entry name" value="Phosphofructokinase_III"/>
</dbReference>
<dbReference type="InterPro" id="IPR012003">
    <property type="entry name" value="ATP_PFK_prok-type"/>
</dbReference>
<dbReference type="AlphaFoldDB" id="A0A928ZW84"/>
<feature type="domain" description="Phosphofructokinase" evidence="10">
    <location>
        <begin position="9"/>
        <end position="309"/>
    </location>
</feature>
<feature type="site" description="Important for substrate specificity; cannot use PPi as phosphoryl donor" evidence="9">
    <location>
        <position position="120"/>
    </location>
</feature>
<gene>
    <name evidence="9" type="primary">pfkA</name>
    <name evidence="11" type="ORF">IQ260_18515</name>
</gene>
<comment type="pathway">
    <text evidence="2 9">Carbohydrate degradation; glycolysis; D-glyceraldehyde 3-phosphate and glycerone phosphate from D-glucose: step 3/4.</text>
</comment>
<feature type="binding site" description="in other chain" evidence="9">
    <location>
        <begin position="186"/>
        <end position="188"/>
    </location>
    <ligand>
        <name>substrate</name>
        <note>ligand shared between dimeric partners</note>
    </ligand>
</feature>
<dbReference type="GO" id="GO:0061621">
    <property type="term" value="P:canonical glycolysis"/>
    <property type="evidence" value="ECO:0007669"/>
    <property type="project" value="TreeGrafter"/>
</dbReference>
<evidence type="ECO:0000313" key="12">
    <source>
        <dbReference type="Proteomes" id="UP000615026"/>
    </source>
</evidence>
<dbReference type="HAMAP" id="MF_01976">
    <property type="entry name" value="Phosphofructokinase_III"/>
    <property type="match status" value="1"/>
</dbReference>
<comment type="subunit">
    <text evidence="9">Homodimer or homotetramer.</text>
</comment>
<dbReference type="Pfam" id="PF00365">
    <property type="entry name" value="PFK"/>
    <property type="match status" value="1"/>
</dbReference>
<dbReference type="GO" id="GO:0070095">
    <property type="term" value="F:fructose-6-phosphate binding"/>
    <property type="evidence" value="ECO:0007669"/>
    <property type="project" value="TreeGrafter"/>
</dbReference>